<dbReference type="InterPro" id="IPR050727">
    <property type="entry name" value="GH43_arabinanases"/>
</dbReference>
<dbReference type="GO" id="GO:0004553">
    <property type="term" value="F:hydrolase activity, hydrolyzing O-glycosyl compounds"/>
    <property type="evidence" value="ECO:0007669"/>
    <property type="project" value="InterPro"/>
</dbReference>
<dbReference type="Gene3D" id="2.115.10.20">
    <property type="entry name" value="Glycosyl hydrolase domain, family 43"/>
    <property type="match status" value="1"/>
</dbReference>
<dbReference type="PANTHER" id="PTHR43301:SF3">
    <property type="entry name" value="ARABINAN ENDO-1,5-ALPHA-L-ARABINOSIDASE A-RELATED"/>
    <property type="match status" value="1"/>
</dbReference>
<dbReference type="InterPro" id="IPR023296">
    <property type="entry name" value="Glyco_hydro_beta-prop_sf"/>
</dbReference>
<proteinExistence type="inferred from homology"/>
<dbReference type="PANTHER" id="PTHR43301">
    <property type="entry name" value="ARABINAN ENDO-1,5-ALPHA-L-ARABINOSIDASE"/>
    <property type="match status" value="1"/>
</dbReference>
<evidence type="ECO:0000256" key="1">
    <source>
        <dbReference type="ARBA" id="ARBA00004834"/>
    </source>
</evidence>
<dbReference type="InterPro" id="IPR006710">
    <property type="entry name" value="Glyco_hydro_43"/>
</dbReference>
<keyword evidence="3 5" id="KW-0378">Hydrolase</keyword>
<evidence type="ECO:0000256" key="4">
    <source>
        <dbReference type="ARBA" id="ARBA00023295"/>
    </source>
</evidence>
<reference evidence="6 7" key="1">
    <citation type="submission" date="2019-01" db="EMBL/GenBank/DDBJ databases">
        <authorList>
            <person name="Chen W.-M."/>
        </authorList>
    </citation>
    <scope>NUCLEOTIDE SEQUENCE [LARGE SCALE GENOMIC DNA]</scope>
    <source>
        <strain evidence="6 7">BBQ-12</strain>
    </source>
</reference>
<sequence length="337" mass="39103">MLLILCSILVSVVAFGQEKNKGKLANKPVFSDPIYDGAADPVIIWNKKEKKWFMFYTNRRATDMTQEGSKWVHGTRIGIAESTDGGANWKYRDTANIKYRPNKEYTHWAPDVFEHKGVYHMYLTYVPGVFASWNHPREIIHLTSKNLLNWDYKSTLKLVNNNVIDATVYQLPNGTWRLWYNNEKDSKTIYYADSKDLENWDLKGKVIEERGEGPKVFRWKGKYWMMVDNWAGMSFYSSDDATTWTKQEGERILELPGKGKDDQAIGGHADVVVSGDRAFVYYFTHPGRITKKYADNVQTRRSVIQVAELEYKNGIISVDRDKPVYVKLDKQAINKRK</sequence>
<evidence type="ECO:0000256" key="3">
    <source>
        <dbReference type="ARBA" id="ARBA00022801"/>
    </source>
</evidence>
<accession>A0A3S2UKF0</accession>
<comment type="caution">
    <text evidence="6">The sequence shown here is derived from an EMBL/GenBank/DDBJ whole genome shotgun (WGS) entry which is preliminary data.</text>
</comment>
<evidence type="ECO:0000256" key="2">
    <source>
        <dbReference type="ARBA" id="ARBA00009865"/>
    </source>
</evidence>
<evidence type="ECO:0000256" key="5">
    <source>
        <dbReference type="RuleBase" id="RU361187"/>
    </source>
</evidence>
<dbReference type="EMBL" id="SACJ01000014">
    <property type="protein sequence ID" value="RVT72020.1"/>
    <property type="molecule type" value="Genomic_DNA"/>
</dbReference>
<evidence type="ECO:0000313" key="6">
    <source>
        <dbReference type="EMBL" id="RVT72020.1"/>
    </source>
</evidence>
<dbReference type="CDD" id="cd08984">
    <property type="entry name" value="GH43-like"/>
    <property type="match status" value="1"/>
</dbReference>
<keyword evidence="4 5" id="KW-0326">Glycosidase</keyword>
<keyword evidence="7" id="KW-1185">Reference proteome</keyword>
<dbReference type="OrthoDB" id="9759709at2"/>
<dbReference type="SUPFAM" id="SSF75005">
    <property type="entry name" value="Arabinanase/levansucrase/invertase"/>
    <property type="match status" value="1"/>
</dbReference>
<gene>
    <name evidence="6" type="ORF">EOD40_16380</name>
</gene>
<protein>
    <submittedName>
        <fullName evidence="6">Glycosyl hydrolase</fullName>
    </submittedName>
</protein>
<comment type="pathway">
    <text evidence="1">Glycan metabolism; L-arabinan degradation.</text>
</comment>
<evidence type="ECO:0000313" key="7">
    <source>
        <dbReference type="Proteomes" id="UP000285211"/>
    </source>
</evidence>
<dbReference type="GO" id="GO:0005975">
    <property type="term" value="P:carbohydrate metabolic process"/>
    <property type="evidence" value="ECO:0007669"/>
    <property type="project" value="InterPro"/>
</dbReference>
<name>A0A3S2UKF0_9FLAO</name>
<organism evidence="6 7">
    <name type="scientific">Flavobacterium sufflavum</name>
    <dbReference type="NCBI Taxonomy" id="1921138"/>
    <lineage>
        <taxon>Bacteria</taxon>
        <taxon>Pseudomonadati</taxon>
        <taxon>Bacteroidota</taxon>
        <taxon>Flavobacteriia</taxon>
        <taxon>Flavobacteriales</taxon>
        <taxon>Flavobacteriaceae</taxon>
        <taxon>Flavobacterium</taxon>
    </lineage>
</organism>
<comment type="similarity">
    <text evidence="2 5">Belongs to the glycosyl hydrolase 43 family.</text>
</comment>
<dbReference type="Proteomes" id="UP000285211">
    <property type="component" value="Unassembled WGS sequence"/>
</dbReference>
<dbReference type="Pfam" id="PF04616">
    <property type="entry name" value="Glyco_hydro_43"/>
    <property type="match status" value="1"/>
</dbReference>
<dbReference type="AlphaFoldDB" id="A0A3S2UKF0"/>